<keyword evidence="1" id="KW-1133">Transmembrane helix</keyword>
<keyword evidence="1" id="KW-0812">Transmembrane</keyword>
<dbReference type="InterPro" id="IPR006860">
    <property type="entry name" value="FecR"/>
</dbReference>
<evidence type="ECO:0000313" key="5">
    <source>
        <dbReference type="Proteomes" id="UP000644010"/>
    </source>
</evidence>
<sequence>MNLKEVHREQKRKYQECVNRIRFKSIEVDTDDVYNKLWKRIETSKKKIGVSPIWKYISIAACIALLCVSSFLIRDSFLIKPLSYLEVTALAGSKTHVLLPDSTEVWLNGDSWIRYPESFDEKSRHIELIGEGFFKVTKDAHRPFLVNLDGMTIQVLGTEFNVLAKKQSNTIETTLLEGSVAIYKESNETSLPDRLLIPGEQAIYDKQNESIRVHPVQTSCFVSWVTGDYVFEKVTFGQIIDALERSFNVKFHLKDKALKNVYLTAQFTHNESLDNILSILQISMKYKYVIKDKNVFIE</sequence>
<dbReference type="InterPro" id="IPR012373">
    <property type="entry name" value="Ferrdict_sens_TM"/>
</dbReference>
<dbReference type="RefSeq" id="WP_186959232.1">
    <property type="nucleotide sequence ID" value="NZ_JACOOI010000008.1"/>
</dbReference>
<dbReference type="Gene3D" id="2.60.120.1440">
    <property type="match status" value="1"/>
</dbReference>
<dbReference type="PANTHER" id="PTHR30273">
    <property type="entry name" value="PERIPLASMIC SIGNAL SENSOR AND SIGMA FACTOR ACTIVATOR FECR-RELATED"/>
    <property type="match status" value="1"/>
</dbReference>
<dbReference type="EMBL" id="JACOOI010000008">
    <property type="protein sequence ID" value="MBC5643136.1"/>
    <property type="molecule type" value="Genomic_DNA"/>
</dbReference>
<protein>
    <submittedName>
        <fullName evidence="4">DUF4974 domain-containing protein</fullName>
    </submittedName>
</protein>
<accession>A0ABR7E035</accession>
<feature type="domain" description="FecR protein" evidence="2">
    <location>
        <begin position="90"/>
        <end position="180"/>
    </location>
</feature>
<dbReference type="Pfam" id="PF16344">
    <property type="entry name" value="FecR_C"/>
    <property type="match status" value="1"/>
</dbReference>
<keyword evidence="1" id="KW-0472">Membrane</keyword>
<organism evidence="4 5">
    <name type="scientific">Parabacteroides segnis</name>
    <dbReference type="NCBI Taxonomy" id="2763058"/>
    <lineage>
        <taxon>Bacteria</taxon>
        <taxon>Pseudomonadati</taxon>
        <taxon>Bacteroidota</taxon>
        <taxon>Bacteroidia</taxon>
        <taxon>Bacteroidales</taxon>
        <taxon>Tannerellaceae</taxon>
        <taxon>Parabacteroides</taxon>
    </lineage>
</organism>
<keyword evidence="5" id="KW-1185">Reference proteome</keyword>
<reference evidence="4 5" key="1">
    <citation type="submission" date="2020-08" db="EMBL/GenBank/DDBJ databases">
        <title>Genome public.</title>
        <authorList>
            <person name="Liu C."/>
            <person name="Sun Q."/>
        </authorList>
    </citation>
    <scope>NUCLEOTIDE SEQUENCE [LARGE SCALE GENOMIC DNA]</scope>
    <source>
        <strain evidence="4 5">BX2</strain>
    </source>
</reference>
<dbReference type="PIRSF" id="PIRSF018266">
    <property type="entry name" value="FecR"/>
    <property type="match status" value="1"/>
</dbReference>
<evidence type="ECO:0000259" key="3">
    <source>
        <dbReference type="Pfam" id="PF16344"/>
    </source>
</evidence>
<dbReference type="Pfam" id="PF04773">
    <property type="entry name" value="FecR"/>
    <property type="match status" value="1"/>
</dbReference>
<evidence type="ECO:0000256" key="1">
    <source>
        <dbReference type="SAM" id="Phobius"/>
    </source>
</evidence>
<evidence type="ECO:0000313" key="4">
    <source>
        <dbReference type="EMBL" id="MBC5643136.1"/>
    </source>
</evidence>
<proteinExistence type="predicted"/>
<dbReference type="PANTHER" id="PTHR30273:SF2">
    <property type="entry name" value="PROTEIN FECR"/>
    <property type="match status" value="1"/>
</dbReference>
<gene>
    <name evidence="4" type="ORF">H8S77_09590</name>
</gene>
<evidence type="ECO:0000259" key="2">
    <source>
        <dbReference type="Pfam" id="PF04773"/>
    </source>
</evidence>
<comment type="caution">
    <text evidence="4">The sequence shown here is derived from an EMBL/GenBank/DDBJ whole genome shotgun (WGS) entry which is preliminary data.</text>
</comment>
<feature type="transmembrane region" description="Helical" evidence="1">
    <location>
        <begin position="53"/>
        <end position="73"/>
    </location>
</feature>
<dbReference type="Proteomes" id="UP000644010">
    <property type="component" value="Unassembled WGS sequence"/>
</dbReference>
<name>A0ABR7E035_9BACT</name>
<dbReference type="InterPro" id="IPR032508">
    <property type="entry name" value="FecR_C"/>
</dbReference>
<dbReference type="Gene3D" id="3.55.50.30">
    <property type="match status" value="1"/>
</dbReference>
<feature type="domain" description="Protein FecR C-terminal" evidence="3">
    <location>
        <begin position="229"/>
        <end position="297"/>
    </location>
</feature>